<evidence type="ECO:0000313" key="18">
    <source>
        <dbReference type="Proteomes" id="UP001651880"/>
    </source>
</evidence>
<evidence type="ECO:0000256" key="13">
    <source>
        <dbReference type="ARBA" id="ARBA00023152"/>
    </source>
</evidence>
<keyword evidence="11 15" id="KW-0067">ATP-binding</keyword>
<dbReference type="InterPro" id="IPR012828">
    <property type="entry name" value="PFKA_ATP_prok"/>
</dbReference>
<comment type="caution">
    <text evidence="17">The sequence shown here is derived from an EMBL/GenBank/DDBJ whole genome shotgun (WGS) entry which is preliminary data.</text>
</comment>
<keyword evidence="13 15" id="KW-0324">Glycolysis</keyword>
<dbReference type="PANTHER" id="PTHR13697">
    <property type="entry name" value="PHOSPHOFRUCTOKINASE"/>
    <property type="match status" value="1"/>
</dbReference>
<feature type="binding site" description="in other chain" evidence="15">
    <location>
        <begin position="185"/>
        <end position="187"/>
    </location>
    <ligand>
        <name>ADP</name>
        <dbReference type="ChEBI" id="CHEBI:456216"/>
        <note>allosteric activator; ligand shared between dimeric partners</note>
    </ligand>
</feature>
<keyword evidence="5 15" id="KW-0963">Cytoplasm</keyword>
<feature type="binding site" description="in other chain" evidence="15">
    <location>
        <begin position="213"/>
        <end position="215"/>
    </location>
    <ligand>
        <name>ADP</name>
        <dbReference type="ChEBI" id="CHEBI:456216"/>
        <note>allosteric activator; ligand shared between dimeric partners</note>
    </ligand>
</feature>
<keyword evidence="8 15" id="KW-0479">Metal-binding</keyword>
<evidence type="ECO:0000256" key="5">
    <source>
        <dbReference type="ARBA" id="ARBA00022490"/>
    </source>
</evidence>
<dbReference type="InterPro" id="IPR012003">
    <property type="entry name" value="ATP_PFK_prok-type"/>
</dbReference>
<dbReference type="InterPro" id="IPR000023">
    <property type="entry name" value="Phosphofructokinase_dom"/>
</dbReference>
<dbReference type="Gene3D" id="3.40.50.460">
    <property type="entry name" value="Phosphofructokinase domain"/>
    <property type="match status" value="1"/>
</dbReference>
<comment type="cofactor">
    <cofactor evidence="1 15">
        <name>Mg(2+)</name>
        <dbReference type="ChEBI" id="CHEBI:18420"/>
    </cofactor>
</comment>
<keyword evidence="9 15" id="KW-0547">Nucleotide-binding</keyword>
<dbReference type="Pfam" id="PF00365">
    <property type="entry name" value="PFK"/>
    <property type="match status" value="1"/>
</dbReference>
<comment type="similarity">
    <text evidence="15">Belongs to the phosphofructokinase type A (PFKA) family. ATP-dependent PFK group I subfamily. Prokaryotic clade 'B1' sub-subfamily.</text>
</comment>
<feature type="binding site" description="in other chain" evidence="15">
    <location>
        <begin position="249"/>
        <end position="252"/>
    </location>
    <ligand>
        <name>substrate</name>
        <note>ligand shared between dimeric partners</note>
    </ligand>
</feature>
<evidence type="ECO:0000256" key="11">
    <source>
        <dbReference type="ARBA" id="ARBA00022840"/>
    </source>
</evidence>
<dbReference type="InterPro" id="IPR022953">
    <property type="entry name" value="ATP_PFK"/>
</dbReference>
<evidence type="ECO:0000256" key="12">
    <source>
        <dbReference type="ARBA" id="ARBA00022842"/>
    </source>
</evidence>
<organism evidence="17 18">
    <name type="scientific">Lutispora saccharofermentans</name>
    <dbReference type="NCBI Taxonomy" id="3024236"/>
    <lineage>
        <taxon>Bacteria</taxon>
        <taxon>Bacillati</taxon>
        <taxon>Bacillota</taxon>
        <taxon>Clostridia</taxon>
        <taxon>Lutisporales</taxon>
        <taxon>Lutisporaceae</taxon>
        <taxon>Lutispora</taxon>
    </lineage>
</organism>
<feature type="binding site" description="in other chain" evidence="15">
    <location>
        <begin position="169"/>
        <end position="171"/>
    </location>
    <ligand>
        <name>substrate</name>
        <note>ligand shared between dimeric partners</note>
    </ligand>
</feature>
<feature type="binding site" evidence="15">
    <location>
        <begin position="72"/>
        <end position="73"/>
    </location>
    <ligand>
        <name>ATP</name>
        <dbReference type="ChEBI" id="CHEBI:30616"/>
    </ligand>
</feature>
<sequence length="319" mass="34135">MKNIAVLTSGGDSPGMNAAIRAVVRTSIYNGAKIYGIKRGFNGLIHGDVIEMNLSSVADIIHRGGTILRTARCEEFQTAEGLQKAVNIADVFDFDGIIVIGGDGSFRGARELSKKGIACIGVPGTIDNDLAYTDFTIGFDTAVNTVLDAINKIRDTTTSHERISIIEVMGRNSGDIALYSGLAGGAESIIVPEVEYTCDDVCKRLLQGKNRGKLHSIILLAEGVGKATKLAEEIHNKIGMEVRVTILGYLQRGGSPSAFDRILASRLGARAVEALLQGESGQAVGIRDNKIISEDFGKALEMKKTFNTDMYELAKILSI</sequence>
<dbReference type="NCBIfam" id="NF002872">
    <property type="entry name" value="PRK03202.1"/>
    <property type="match status" value="1"/>
</dbReference>
<evidence type="ECO:0000256" key="7">
    <source>
        <dbReference type="ARBA" id="ARBA00022679"/>
    </source>
</evidence>
<dbReference type="InterPro" id="IPR035966">
    <property type="entry name" value="PKF_sf"/>
</dbReference>
<evidence type="ECO:0000259" key="16">
    <source>
        <dbReference type="Pfam" id="PF00365"/>
    </source>
</evidence>
<accession>A0ABT1NN72</accession>
<evidence type="ECO:0000256" key="8">
    <source>
        <dbReference type="ARBA" id="ARBA00022723"/>
    </source>
</evidence>
<dbReference type="PANTHER" id="PTHR13697:SF4">
    <property type="entry name" value="ATP-DEPENDENT 6-PHOSPHOFRUCTOKINASE"/>
    <property type="match status" value="1"/>
</dbReference>
<feature type="binding site" description="in other chain" evidence="15">
    <location>
        <begin position="125"/>
        <end position="127"/>
    </location>
    <ligand>
        <name>substrate</name>
        <note>ligand shared between dimeric partners</note>
    </ligand>
</feature>
<evidence type="ECO:0000256" key="3">
    <source>
        <dbReference type="ARBA" id="ARBA00004496"/>
    </source>
</evidence>
<comment type="subunit">
    <text evidence="15">Homotetramer.</text>
</comment>
<gene>
    <name evidence="15 17" type="primary">pfkA</name>
    <name evidence="17" type="ORF">LJD61_18755</name>
</gene>
<comment type="subcellular location">
    <subcellularLocation>
        <location evidence="3 15">Cytoplasm</location>
    </subcellularLocation>
</comment>
<evidence type="ECO:0000256" key="2">
    <source>
        <dbReference type="ARBA" id="ARBA00002659"/>
    </source>
</evidence>
<keyword evidence="10 15" id="KW-0418">Kinase</keyword>
<feature type="binding site" evidence="15">
    <location>
        <begin position="21"/>
        <end position="25"/>
    </location>
    <ligand>
        <name>ADP</name>
        <dbReference type="ChEBI" id="CHEBI:456216"/>
        <note>allosteric activator; ligand shared between dimeric partners</note>
    </ligand>
</feature>
<feature type="binding site" description="in other chain" evidence="15">
    <location>
        <position position="222"/>
    </location>
    <ligand>
        <name>substrate</name>
        <note>ligand shared between dimeric partners</note>
    </ligand>
</feature>
<evidence type="ECO:0000256" key="10">
    <source>
        <dbReference type="ARBA" id="ARBA00022777"/>
    </source>
</evidence>
<evidence type="ECO:0000256" key="14">
    <source>
        <dbReference type="ARBA" id="ARBA00048070"/>
    </source>
</evidence>
<dbReference type="EC" id="2.7.1.11" evidence="15"/>
<keyword evidence="6 15" id="KW-0021">Allosteric enzyme</keyword>
<comment type="activity regulation">
    <text evidence="15">Allosterically activated by ADP and other diphosphonucleosides, and allosterically inhibited by phosphoenolpyruvate.</text>
</comment>
<keyword evidence="18" id="KW-1185">Reference proteome</keyword>
<feature type="active site" description="Proton acceptor" evidence="15">
    <location>
        <position position="127"/>
    </location>
</feature>
<dbReference type="PRINTS" id="PR00476">
    <property type="entry name" value="PHFRCTKINASE"/>
</dbReference>
<evidence type="ECO:0000256" key="4">
    <source>
        <dbReference type="ARBA" id="ARBA00004679"/>
    </source>
</evidence>
<protein>
    <recommendedName>
        <fullName evidence="15">ATP-dependent 6-phosphofructokinase</fullName>
        <shortName evidence="15">ATP-PFK</shortName>
        <shortName evidence="15">Phosphofructokinase</shortName>
        <ecNumber evidence="15">2.7.1.11</ecNumber>
    </recommendedName>
    <alternativeName>
        <fullName evidence="15">Phosphohexokinase</fullName>
    </alternativeName>
</protein>
<feature type="binding site" description="in other chain" evidence="15">
    <location>
        <position position="154"/>
    </location>
    <ligand>
        <name>ADP</name>
        <dbReference type="ChEBI" id="CHEBI:456216"/>
        <note>allosteric activator; ligand shared between dimeric partners</note>
    </ligand>
</feature>
<feature type="binding site" evidence="15">
    <location>
        <position position="243"/>
    </location>
    <ligand>
        <name>substrate</name>
        <note>ligand shared between dimeric partners</note>
    </ligand>
</feature>
<feature type="binding site" evidence="15">
    <location>
        <begin position="102"/>
        <end position="105"/>
    </location>
    <ligand>
        <name>ATP</name>
        <dbReference type="ChEBI" id="CHEBI:30616"/>
    </ligand>
</feature>
<proteinExistence type="inferred from homology"/>
<comment type="caution">
    <text evidence="15">Lacks conserved residue(s) required for the propagation of feature annotation.</text>
</comment>
<feature type="binding site" evidence="15">
    <location>
        <position position="11"/>
    </location>
    <ligand>
        <name>ATP</name>
        <dbReference type="ChEBI" id="CHEBI:30616"/>
    </ligand>
</feature>
<dbReference type="Proteomes" id="UP001651880">
    <property type="component" value="Unassembled WGS sequence"/>
</dbReference>
<dbReference type="NCBIfam" id="TIGR02482">
    <property type="entry name" value="PFKA_ATP"/>
    <property type="match status" value="1"/>
</dbReference>
<comment type="pathway">
    <text evidence="4 15">Carbohydrate degradation; glycolysis; D-glyceraldehyde 3-phosphate and glycerone phosphate from D-glucose: step 3/4.</text>
</comment>
<evidence type="ECO:0000256" key="1">
    <source>
        <dbReference type="ARBA" id="ARBA00001946"/>
    </source>
</evidence>
<dbReference type="GO" id="GO:0003872">
    <property type="term" value="F:6-phosphofructokinase activity"/>
    <property type="evidence" value="ECO:0007669"/>
    <property type="project" value="UniProtKB-EC"/>
</dbReference>
<dbReference type="HAMAP" id="MF_00339">
    <property type="entry name" value="Phosphofructokinase_I_B1"/>
    <property type="match status" value="1"/>
</dbReference>
<evidence type="ECO:0000256" key="9">
    <source>
        <dbReference type="ARBA" id="ARBA00022741"/>
    </source>
</evidence>
<comment type="catalytic activity">
    <reaction evidence="14 15">
        <text>beta-D-fructose 6-phosphate + ATP = beta-D-fructose 1,6-bisphosphate + ADP + H(+)</text>
        <dbReference type="Rhea" id="RHEA:16109"/>
        <dbReference type="ChEBI" id="CHEBI:15378"/>
        <dbReference type="ChEBI" id="CHEBI:30616"/>
        <dbReference type="ChEBI" id="CHEBI:32966"/>
        <dbReference type="ChEBI" id="CHEBI:57634"/>
        <dbReference type="ChEBI" id="CHEBI:456216"/>
        <dbReference type="EC" id="2.7.1.11"/>
    </reaction>
</comment>
<dbReference type="Gene3D" id="3.40.50.450">
    <property type="match status" value="1"/>
</dbReference>
<feature type="binding site" description="in other chain" evidence="15">
    <location>
        <position position="211"/>
    </location>
    <ligand>
        <name>ADP</name>
        <dbReference type="ChEBI" id="CHEBI:456216"/>
        <note>allosteric activator; ligand shared between dimeric partners</note>
    </ligand>
</feature>
<evidence type="ECO:0000256" key="6">
    <source>
        <dbReference type="ARBA" id="ARBA00022533"/>
    </source>
</evidence>
<feature type="domain" description="Phosphofructokinase" evidence="16">
    <location>
        <begin position="3"/>
        <end position="275"/>
    </location>
</feature>
<dbReference type="PIRSF" id="PIRSF000532">
    <property type="entry name" value="ATP_PFK_prok"/>
    <property type="match status" value="1"/>
</dbReference>
<dbReference type="SUPFAM" id="SSF53784">
    <property type="entry name" value="Phosphofructokinase"/>
    <property type="match status" value="1"/>
</dbReference>
<reference evidence="17 18" key="1">
    <citation type="submission" date="2021-10" db="EMBL/GenBank/DDBJ databases">
        <title>Lutispora strain m25 sp. nov., a thermophilic, non-spore-forming bacterium isolated from a lab-scale methanogenic bioreactor digesting anaerobic sludge.</title>
        <authorList>
            <person name="El Houari A."/>
            <person name="Mcdonald J."/>
        </authorList>
    </citation>
    <scope>NUCLEOTIDE SEQUENCE [LARGE SCALE GENOMIC DNA]</scope>
    <source>
        <strain evidence="18">m25</strain>
    </source>
</reference>
<dbReference type="RefSeq" id="WP_255229106.1">
    <property type="nucleotide sequence ID" value="NZ_JAJEKE010000025.1"/>
</dbReference>
<evidence type="ECO:0000256" key="15">
    <source>
        <dbReference type="HAMAP-Rule" id="MF_00339"/>
    </source>
</evidence>
<dbReference type="EMBL" id="JAJEKE010000025">
    <property type="protein sequence ID" value="MCQ1531558.1"/>
    <property type="molecule type" value="Genomic_DNA"/>
</dbReference>
<keyword evidence="7 15" id="KW-0808">Transferase</keyword>
<keyword evidence="12 15" id="KW-0460">Magnesium</keyword>
<comment type="function">
    <text evidence="2 15">Catalyzes the phosphorylation of D-fructose 6-phosphate to fructose 1,6-bisphosphate by ATP, the first committing step of glycolysis.</text>
</comment>
<feature type="binding site" evidence="15">
    <location>
        <position position="103"/>
    </location>
    <ligand>
        <name>Mg(2+)</name>
        <dbReference type="ChEBI" id="CHEBI:18420"/>
        <note>catalytic</note>
    </ligand>
</feature>
<feature type="binding site" evidence="15">
    <location>
        <position position="162"/>
    </location>
    <ligand>
        <name>substrate</name>
        <note>ligand shared between dimeric partners</note>
    </ligand>
</feature>
<evidence type="ECO:0000313" key="17">
    <source>
        <dbReference type="EMBL" id="MCQ1531558.1"/>
    </source>
</evidence>
<name>A0ABT1NN72_9FIRM</name>